<evidence type="ECO:0000256" key="1">
    <source>
        <dbReference type="SAM" id="MobiDB-lite"/>
    </source>
</evidence>
<feature type="transmembrane region" description="Helical" evidence="2">
    <location>
        <begin position="45"/>
        <end position="64"/>
    </location>
</feature>
<feature type="region of interest" description="Disordered" evidence="1">
    <location>
        <begin position="123"/>
        <end position="145"/>
    </location>
</feature>
<dbReference type="EMBL" id="VSSQ01015820">
    <property type="protein sequence ID" value="MPM56569.1"/>
    <property type="molecule type" value="Genomic_DNA"/>
</dbReference>
<name>A0A645AU08_9ZZZZ</name>
<gene>
    <name evidence="3" type="ORF">SDC9_103378</name>
</gene>
<evidence type="ECO:0000256" key="2">
    <source>
        <dbReference type="SAM" id="Phobius"/>
    </source>
</evidence>
<feature type="transmembrane region" description="Helical" evidence="2">
    <location>
        <begin position="12"/>
        <end position="33"/>
    </location>
</feature>
<feature type="transmembrane region" description="Helical" evidence="2">
    <location>
        <begin position="71"/>
        <end position="92"/>
    </location>
</feature>
<protein>
    <recommendedName>
        <fullName evidence="4">TIGR04086 family membrane protein</fullName>
    </recommendedName>
</protein>
<proteinExistence type="predicted"/>
<reference evidence="3" key="1">
    <citation type="submission" date="2019-08" db="EMBL/GenBank/DDBJ databases">
        <authorList>
            <person name="Kucharzyk K."/>
            <person name="Murdoch R.W."/>
            <person name="Higgins S."/>
            <person name="Loffler F."/>
        </authorList>
    </citation>
    <scope>NUCLEOTIDE SEQUENCE</scope>
</reference>
<sequence length="145" mass="14952">MAKRKMPGWAGFLEGATLSLGLYIGFQCLLALLTLKGVLPEEMAFRFQAASGVLASCAGGTLSIRRTEVGPLWAALGSAVIFAAALTLGGILLCDDLVWSGESLILLAAALAGGLLAAVLGRKPGKKKKQSRSGPARRAKIGKKS</sequence>
<organism evidence="3">
    <name type="scientific">bioreactor metagenome</name>
    <dbReference type="NCBI Taxonomy" id="1076179"/>
    <lineage>
        <taxon>unclassified sequences</taxon>
        <taxon>metagenomes</taxon>
        <taxon>ecological metagenomes</taxon>
    </lineage>
</organism>
<evidence type="ECO:0008006" key="4">
    <source>
        <dbReference type="Google" id="ProtNLM"/>
    </source>
</evidence>
<keyword evidence="2" id="KW-1133">Transmembrane helix</keyword>
<feature type="transmembrane region" description="Helical" evidence="2">
    <location>
        <begin position="104"/>
        <end position="121"/>
    </location>
</feature>
<dbReference type="AlphaFoldDB" id="A0A645AU08"/>
<comment type="caution">
    <text evidence="3">The sequence shown here is derived from an EMBL/GenBank/DDBJ whole genome shotgun (WGS) entry which is preliminary data.</text>
</comment>
<accession>A0A645AU08</accession>
<keyword evidence="2" id="KW-0472">Membrane</keyword>
<keyword evidence="2" id="KW-0812">Transmembrane</keyword>
<evidence type="ECO:0000313" key="3">
    <source>
        <dbReference type="EMBL" id="MPM56569.1"/>
    </source>
</evidence>